<evidence type="ECO:0000256" key="1">
    <source>
        <dbReference type="SAM" id="MobiDB-lite"/>
    </source>
</evidence>
<dbReference type="PANTHER" id="PTHR24074">
    <property type="entry name" value="CO-CHAPERONE PROTEIN DJLA"/>
    <property type="match status" value="1"/>
</dbReference>
<evidence type="ECO:0000313" key="4">
    <source>
        <dbReference type="Proteomes" id="UP000266841"/>
    </source>
</evidence>
<dbReference type="InterPro" id="IPR036869">
    <property type="entry name" value="J_dom_sf"/>
</dbReference>
<dbReference type="Pfam" id="PF00226">
    <property type="entry name" value="DnaJ"/>
    <property type="match status" value="1"/>
</dbReference>
<dbReference type="PRINTS" id="PR00625">
    <property type="entry name" value="JDOMAIN"/>
</dbReference>
<protein>
    <recommendedName>
        <fullName evidence="2">J domain-containing protein</fullName>
    </recommendedName>
</protein>
<reference evidence="3 4" key="1">
    <citation type="journal article" date="2012" name="Genome Biol.">
        <title>Genome and low-iron response of an oceanic diatom adapted to chronic iron limitation.</title>
        <authorList>
            <person name="Lommer M."/>
            <person name="Specht M."/>
            <person name="Roy A.S."/>
            <person name="Kraemer L."/>
            <person name="Andreson R."/>
            <person name="Gutowska M.A."/>
            <person name="Wolf J."/>
            <person name="Bergner S.V."/>
            <person name="Schilhabel M.B."/>
            <person name="Klostermeier U.C."/>
            <person name="Beiko R.G."/>
            <person name="Rosenstiel P."/>
            <person name="Hippler M."/>
            <person name="Laroche J."/>
        </authorList>
    </citation>
    <scope>NUCLEOTIDE SEQUENCE [LARGE SCALE GENOMIC DNA]</scope>
    <source>
        <strain evidence="3 4">CCMP1005</strain>
    </source>
</reference>
<gene>
    <name evidence="3" type="ORF">THAOC_22834</name>
</gene>
<feature type="compositionally biased region" description="Low complexity" evidence="1">
    <location>
        <begin position="224"/>
        <end position="242"/>
    </location>
</feature>
<dbReference type="InterPro" id="IPR001623">
    <property type="entry name" value="DnaJ_domain"/>
</dbReference>
<dbReference type="PROSITE" id="PS50076">
    <property type="entry name" value="DNAJ_2"/>
    <property type="match status" value="1"/>
</dbReference>
<keyword evidence="4" id="KW-1185">Reference proteome</keyword>
<organism evidence="3 4">
    <name type="scientific">Thalassiosira oceanica</name>
    <name type="common">Marine diatom</name>
    <dbReference type="NCBI Taxonomy" id="159749"/>
    <lineage>
        <taxon>Eukaryota</taxon>
        <taxon>Sar</taxon>
        <taxon>Stramenopiles</taxon>
        <taxon>Ochrophyta</taxon>
        <taxon>Bacillariophyta</taxon>
        <taxon>Coscinodiscophyceae</taxon>
        <taxon>Thalassiosirophycidae</taxon>
        <taxon>Thalassiosirales</taxon>
        <taxon>Thalassiosiraceae</taxon>
        <taxon>Thalassiosira</taxon>
    </lineage>
</organism>
<sequence>MTLIVNFPNAHCRHIAQQSQATQTSAPAPDHVEHEPAHQLRVSFNNVSQMKIVADIATEDARSGLYYNGREIQAIKHANFRMITVFRASGVTMAEFAQRNISKTEVFMGLEAHLDASVSNEMLIRRSRQIESVLEEQSRQRRRSGVINHAELARVSARESEWARIRARIIGQIHDDRPVPEYAGRVPRKCTQDASVWKELIQCMLDPQRELPARPNWGSRDSSNRGANSQSNSSSQRQEQSGPRQERAGRRPPPRTSREEEPTRRQWDPEGVGRNLFDSFGVLGLGLDATEMDVKTAAYRMLALQYHPDKNDPERTGMTRDQATAHFQLLNTANSYLRSVL</sequence>
<dbReference type="InterPro" id="IPR050817">
    <property type="entry name" value="DjlA_DnaK_co-chaperone"/>
</dbReference>
<evidence type="ECO:0000259" key="2">
    <source>
        <dbReference type="PROSITE" id="PS50076"/>
    </source>
</evidence>
<accession>K0RXJ2</accession>
<feature type="compositionally biased region" description="Basic and acidic residues" evidence="1">
    <location>
        <begin position="256"/>
        <end position="268"/>
    </location>
</feature>
<dbReference type="EMBL" id="AGNL01029301">
    <property type="protein sequence ID" value="EJK57154.1"/>
    <property type="molecule type" value="Genomic_DNA"/>
</dbReference>
<name>K0RXJ2_THAOC</name>
<feature type="region of interest" description="Disordered" evidence="1">
    <location>
        <begin position="210"/>
        <end position="272"/>
    </location>
</feature>
<dbReference type="Proteomes" id="UP000266841">
    <property type="component" value="Unassembled WGS sequence"/>
</dbReference>
<dbReference type="CDD" id="cd06257">
    <property type="entry name" value="DnaJ"/>
    <property type="match status" value="1"/>
</dbReference>
<proteinExistence type="predicted"/>
<dbReference type="SUPFAM" id="SSF46565">
    <property type="entry name" value="Chaperone J-domain"/>
    <property type="match status" value="1"/>
</dbReference>
<dbReference type="Gene3D" id="1.10.287.110">
    <property type="entry name" value="DnaJ domain"/>
    <property type="match status" value="1"/>
</dbReference>
<comment type="caution">
    <text evidence="3">The sequence shown here is derived from an EMBL/GenBank/DDBJ whole genome shotgun (WGS) entry which is preliminary data.</text>
</comment>
<feature type="domain" description="J" evidence="2">
    <location>
        <begin position="278"/>
        <end position="341"/>
    </location>
</feature>
<evidence type="ECO:0000313" key="3">
    <source>
        <dbReference type="EMBL" id="EJK57154.1"/>
    </source>
</evidence>
<dbReference type="AlphaFoldDB" id="K0RXJ2"/>